<keyword evidence="4" id="KW-1133">Transmembrane helix</keyword>
<dbReference type="GO" id="GO:0009253">
    <property type="term" value="P:peptidoglycan catabolic process"/>
    <property type="evidence" value="ECO:0007669"/>
    <property type="project" value="InterPro"/>
</dbReference>
<comment type="similarity">
    <text evidence="1">Belongs to the glycosyl hydrolase 25 family.</text>
</comment>
<dbReference type="Pfam" id="PF01183">
    <property type="entry name" value="Glyco_hydro_25"/>
    <property type="match status" value="1"/>
</dbReference>
<protein>
    <submittedName>
        <fullName evidence="5">Glycoside hydrolase family 25 protein</fullName>
    </submittedName>
</protein>
<dbReference type="SMART" id="SM00641">
    <property type="entry name" value="Glyco_25"/>
    <property type="match status" value="1"/>
</dbReference>
<evidence type="ECO:0000256" key="1">
    <source>
        <dbReference type="ARBA" id="ARBA00010646"/>
    </source>
</evidence>
<feature type="transmembrane region" description="Helical" evidence="4">
    <location>
        <begin position="16"/>
        <end position="34"/>
    </location>
</feature>
<keyword evidence="6" id="KW-1185">Reference proteome</keyword>
<dbReference type="GO" id="GO:0016998">
    <property type="term" value="P:cell wall macromolecule catabolic process"/>
    <property type="evidence" value="ECO:0007669"/>
    <property type="project" value="InterPro"/>
</dbReference>
<name>A0A4U3KQ45_9BACT</name>
<dbReference type="SUPFAM" id="SSF51445">
    <property type="entry name" value="(Trans)glycosidases"/>
    <property type="match status" value="1"/>
</dbReference>
<evidence type="ECO:0000313" key="5">
    <source>
        <dbReference type="EMBL" id="TKK64312.1"/>
    </source>
</evidence>
<dbReference type="OrthoDB" id="9798192at2"/>
<dbReference type="AlphaFoldDB" id="A0A4U3KQ45"/>
<keyword evidence="4" id="KW-0472">Membrane</keyword>
<dbReference type="GO" id="GO:0003796">
    <property type="term" value="F:lysozyme activity"/>
    <property type="evidence" value="ECO:0007669"/>
    <property type="project" value="InterPro"/>
</dbReference>
<sequence length="264" mass="31260">MQSKKSKNKKRKRRRQLLYVIVLILAAYFCYSIFDFWSNNQQDKLQFVHYDGFGIDVPVGYTLHGIDVSRHQGAISWRAVRDMQIKDIRFHFAFMKATEGVKMVDPYFKRNWKSCKKMHLSRGAYHYYLANKSGADQALNFIKTVKLEPGDLPPVVDIEQLHGTKPAMMRAELKLFLNMIETHYNAKPIIYSYVDFYERYLGEEFDNYPLWIAHYLQKERPRIKREWIFWQFNEGGRVNGILSNTDFNVFNGDSAAFEELLIQP</sequence>
<dbReference type="PROSITE" id="PS51904">
    <property type="entry name" value="GLYCOSYL_HYDROL_F25_2"/>
    <property type="match status" value="1"/>
</dbReference>
<dbReference type="PANTHER" id="PTHR34135">
    <property type="entry name" value="LYSOZYME"/>
    <property type="match status" value="1"/>
</dbReference>
<keyword evidence="3" id="KW-0326">Glycosidase</keyword>
<keyword evidence="4" id="KW-0812">Transmembrane</keyword>
<dbReference type="InterPro" id="IPR017853">
    <property type="entry name" value="GH"/>
</dbReference>
<proteinExistence type="inferred from homology"/>
<dbReference type="EMBL" id="SZQL01000036">
    <property type="protein sequence ID" value="TKK64312.1"/>
    <property type="molecule type" value="Genomic_DNA"/>
</dbReference>
<dbReference type="InterPro" id="IPR018077">
    <property type="entry name" value="Glyco_hydro_fam25_subgr"/>
</dbReference>
<dbReference type="PANTHER" id="PTHR34135:SF2">
    <property type="entry name" value="LYSOZYME"/>
    <property type="match status" value="1"/>
</dbReference>
<dbReference type="Gene3D" id="3.20.20.80">
    <property type="entry name" value="Glycosidases"/>
    <property type="match status" value="1"/>
</dbReference>
<dbReference type="GO" id="GO:0016052">
    <property type="term" value="P:carbohydrate catabolic process"/>
    <property type="evidence" value="ECO:0007669"/>
    <property type="project" value="TreeGrafter"/>
</dbReference>
<accession>A0A4U3KQ45</accession>
<keyword evidence="2 5" id="KW-0378">Hydrolase</keyword>
<evidence type="ECO:0000256" key="3">
    <source>
        <dbReference type="ARBA" id="ARBA00023295"/>
    </source>
</evidence>
<gene>
    <name evidence="5" type="ORF">FC093_22750</name>
</gene>
<dbReference type="InterPro" id="IPR002053">
    <property type="entry name" value="Glyco_hydro_25"/>
</dbReference>
<dbReference type="Proteomes" id="UP000305848">
    <property type="component" value="Unassembled WGS sequence"/>
</dbReference>
<reference evidence="5 6" key="1">
    <citation type="submission" date="2019-05" db="EMBL/GenBank/DDBJ databases">
        <title>Panacibacter sp. strain 17mud1-8 Genome sequencing and assembly.</title>
        <authorList>
            <person name="Chhetri G."/>
        </authorList>
    </citation>
    <scope>NUCLEOTIDE SEQUENCE [LARGE SCALE GENOMIC DNA]</scope>
    <source>
        <strain evidence="5 6">17mud1-8</strain>
    </source>
</reference>
<evidence type="ECO:0000256" key="4">
    <source>
        <dbReference type="SAM" id="Phobius"/>
    </source>
</evidence>
<evidence type="ECO:0000313" key="6">
    <source>
        <dbReference type="Proteomes" id="UP000305848"/>
    </source>
</evidence>
<organism evidence="5 6">
    <name type="scientific">Ilyomonas limi</name>
    <dbReference type="NCBI Taxonomy" id="2575867"/>
    <lineage>
        <taxon>Bacteria</taxon>
        <taxon>Pseudomonadati</taxon>
        <taxon>Bacteroidota</taxon>
        <taxon>Chitinophagia</taxon>
        <taxon>Chitinophagales</taxon>
        <taxon>Chitinophagaceae</taxon>
        <taxon>Ilyomonas</taxon>
    </lineage>
</organism>
<evidence type="ECO:0000256" key="2">
    <source>
        <dbReference type="ARBA" id="ARBA00022801"/>
    </source>
</evidence>
<comment type="caution">
    <text evidence="5">The sequence shown here is derived from an EMBL/GenBank/DDBJ whole genome shotgun (WGS) entry which is preliminary data.</text>
</comment>
<dbReference type="RefSeq" id="WP_137264124.1">
    <property type="nucleotide sequence ID" value="NZ_SZQL01000036.1"/>
</dbReference>